<sequence>MFQYRVLHASVADSTVQFIFYQPIIHRWRETDFFPCSASCGGGYQLTSSECYDLRSNRVVADQYCHYYPENVKPKPKLQECNQDPCPARSYVPKSSFYKQYSRGQVKCCEHSQVQGKEQRARVGIIVPNSDGYKQIMPYDLYHPLPRWESTPWTACSSSCGGGIQSRTVSCVEEDIQGLVSSVEEWKCMYTPKMPIVQPCNIFDCPKWLAQEWSPCTVTCGQGLRYRVVLCIDHRGMHTGGCTPKTKPHIKEECIVPTPCYKPKEKLPVEAKLPWYKQAQELEEGSMVTEEPT</sequence>
<name>A0ACB8ERK8_9SAUR</name>
<protein>
    <submittedName>
        <fullName evidence="1">ADAMTS-like protein 1</fullName>
    </submittedName>
</protein>
<reference evidence="1" key="1">
    <citation type="submission" date="2021-08" db="EMBL/GenBank/DDBJ databases">
        <title>The first chromosome-level gecko genome reveals the dynamic sex chromosomes of Neotropical dwarf geckos (Sphaerodactylidae: Sphaerodactylus).</title>
        <authorList>
            <person name="Pinto B.J."/>
            <person name="Keating S.E."/>
            <person name="Gamble T."/>
        </authorList>
    </citation>
    <scope>NUCLEOTIDE SEQUENCE</scope>
    <source>
        <strain evidence="1">TG3544</strain>
    </source>
</reference>
<accession>A0ACB8ERK8</accession>
<proteinExistence type="predicted"/>
<evidence type="ECO:0000313" key="2">
    <source>
        <dbReference type="Proteomes" id="UP000827872"/>
    </source>
</evidence>
<gene>
    <name evidence="1" type="primary">ADAMTSL1_1</name>
    <name evidence="1" type="ORF">K3G42_024093</name>
</gene>
<evidence type="ECO:0000313" key="1">
    <source>
        <dbReference type="EMBL" id="KAH7995286.1"/>
    </source>
</evidence>
<comment type="caution">
    <text evidence="1">The sequence shown here is derived from an EMBL/GenBank/DDBJ whole genome shotgun (WGS) entry which is preliminary data.</text>
</comment>
<dbReference type="Proteomes" id="UP000827872">
    <property type="component" value="Linkage Group LG07"/>
</dbReference>
<organism evidence="1 2">
    <name type="scientific">Sphaerodactylus townsendi</name>
    <dbReference type="NCBI Taxonomy" id="933632"/>
    <lineage>
        <taxon>Eukaryota</taxon>
        <taxon>Metazoa</taxon>
        <taxon>Chordata</taxon>
        <taxon>Craniata</taxon>
        <taxon>Vertebrata</taxon>
        <taxon>Euteleostomi</taxon>
        <taxon>Lepidosauria</taxon>
        <taxon>Squamata</taxon>
        <taxon>Bifurcata</taxon>
        <taxon>Gekkota</taxon>
        <taxon>Sphaerodactylidae</taxon>
        <taxon>Sphaerodactylus</taxon>
    </lineage>
</organism>
<keyword evidence="2" id="KW-1185">Reference proteome</keyword>
<dbReference type="EMBL" id="CM037620">
    <property type="protein sequence ID" value="KAH7995286.1"/>
    <property type="molecule type" value="Genomic_DNA"/>
</dbReference>